<evidence type="ECO:0000256" key="3">
    <source>
        <dbReference type="ARBA" id="ARBA00014587"/>
    </source>
</evidence>
<dbReference type="KEGG" id="mde:101896348"/>
<dbReference type="InterPro" id="IPR027417">
    <property type="entry name" value="P-loop_NTPase"/>
</dbReference>
<dbReference type="RefSeq" id="XP_005183647.1">
    <property type="nucleotide sequence ID" value="XM_005183590.3"/>
</dbReference>
<reference evidence="12" key="3">
    <citation type="submission" date="2025-04" db="UniProtKB">
        <authorList>
            <consortium name="RefSeq"/>
        </authorList>
    </citation>
    <scope>IDENTIFICATION</scope>
    <source>
        <strain evidence="12">Aabys</strain>
    </source>
</reference>
<dbReference type="GO" id="GO:0005525">
    <property type="term" value="F:GTP binding"/>
    <property type="evidence" value="ECO:0007669"/>
    <property type="project" value="UniProtKB-KW"/>
</dbReference>
<evidence type="ECO:0000256" key="2">
    <source>
        <dbReference type="ARBA" id="ARBA00005290"/>
    </source>
</evidence>
<keyword evidence="11" id="KW-1185">Reference proteome</keyword>
<dbReference type="PANTHER" id="PTHR21231:SF7">
    <property type="entry name" value="GPN-LOOP GTPASE 3"/>
    <property type="match status" value="1"/>
</dbReference>
<sequence length="301" mass="33689">MRYAQVVIGPAGSGKSTYCSFMQRHAQDSKRVIEVVNLDPAAEHFDYQPLVDIRDLIQLDDAMDDEELHYGPNGGLVFCLEFLIENQDWLKNQLCGGGGGDDGDEVAEELGGEPDDDYILFDMPGQIELFTHLNMGKQLVQLLESWNFRICTVFLVDSQFMIDGAKFLSGTMAALSVMANLEMPHVNVLTKMDLLSKGAKKQLDKYLDPDARALLGDVTEESAWGRQHRKLSAAIGSLIEDFSLVRFVPMNVDDEESIQDLLLQIDNVIQYGEDADVKVHDFDPPEEEEGDEGTCRNIFDM</sequence>
<dbReference type="InterPro" id="IPR004130">
    <property type="entry name" value="Gpn"/>
</dbReference>
<feature type="region of interest" description="Disordered" evidence="8">
    <location>
        <begin position="282"/>
        <end position="301"/>
    </location>
</feature>
<keyword evidence="6 7" id="KW-0342">GTP-binding</keyword>
<dbReference type="PANTHER" id="PTHR21231">
    <property type="entry name" value="XPA-BINDING PROTEIN 1-RELATED"/>
    <property type="match status" value="1"/>
</dbReference>
<dbReference type="STRING" id="7370.T1PKW3"/>
<dbReference type="CDD" id="cd17872">
    <property type="entry name" value="GPN3"/>
    <property type="match status" value="1"/>
</dbReference>
<dbReference type="GeneID" id="101896348"/>
<dbReference type="EnsemblMetazoa" id="MDOA000994-RA">
    <property type="protein sequence ID" value="MDOA000994-PA"/>
    <property type="gene ID" value="MDOA000994"/>
</dbReference>
<comment type="function">
    <text evidence="7">Small GTPase required for proper nuclear import of RNA polymerase II and III (RNAPII and RNAPIII). May act at an RNAP assembly step prior to nuclear import.</text>
</comment>
<dbReference type="eggNOG" id="KOG1534">
    <property type="taxonomic scope" value="Eukaryota"/>
</dbReference>
<protein>
    <recommendedName>
        <fullName evidence="3 7">GPN-loop GTPase 3</fullName>
    </recommendedName>
</protein>
<evidence type="ECO:0000313" key="9">
    <source>
        <dbReference type="EMBL" id="AFP63222.1"/>
    </source>
</evidence>
<dbReference type="AlphaFoldDB" id="T1PKW3"/>
<comment type="subunit">
    <text evidence="7">Binds to RNA polymerase II (RNAPII).</text>
</comment>
<evidence type="ECO:0000256" key="7">
    <source>
        <dbReference type="RuleBase" id="RU365059"/>
    </source>
</evidence>
<evidence type="ECO:0000256" key="1">
    <source>
        <dbReference type="ARBA" id="ARBA00002411"/>
    </source>
</evidence>
<dbReference type="FunFam" id="3.40.50.300:FF:002066">
    <property type="entry name" value="GPN-loop GTPase 3"/>
    <property type="match status" value="1"/>
</dbReference>
<organism evidence="9">
    <name type="scientific">Musca domestica</name>
    <name type="common">House fly</name>
    <dbReference type="NCBI Taxonomy" id="7370"/>
    <lineage>
        <taxon>Eukaryota</taxon>
        <taxon>Metazoa</taxon>
        <taxon>Ecdysozoa</taxon>
        <taxon>Arthropoda</taxon>
        <taxon>Hexapoda</taxon>
        <taxon>Insecta</taxon>
        <taxon>Pterygota</taxon>
        <taxon>Neoptera</taxon>
        <taxon>Endopterygota</taxon>
        <taxon>Diptera</taxon>
        <taxon>Brachycera</taxon>
        <taxon>Muscomorpha</taxon>
        <taxon>Muscoidea</taxon>
        <taxon>Muscidae</taxon>
        <taxon>Musca</taxon>
    </lineage>
</organism>
<dbReference type="Proteomes" id="UP001652621">
    <property type="component" value="Unplaced"/>
</dbReference>
<evidence type="ECO:0000313" key="11">
    <source>
        <dbReference type="Proteomes" id="UP001652621"/>
    </source>
</evidence>
<dbReference type="Gene3D" id="3.40.50.300">
    <property type="entry name" value="P-loop containing nucleotide triphosphate hydrolases"/>
    <property type="match status" value="1"/>
</dbReference>
<evidence type="ECO:0000313" key="10">
    <source>
        <dbReference type="EnsemblMetazoa" id="MDOA000994-PA"/>
    </source>
</evidence>
<dbReference type="SUPFAM" id="SSF52540">
    <property type="entry name" value="P-loop containing nucleoside triphosphate hydrolases"/>
    <property type="match status" value="1"/>
</dbReference>
<comment type="function">
    <text evidence="1">Small GTPase required for proper localization of RNA polymerase II (RNAPII). May act at an RNAP assembly step prior to nuclear import.</text>
</comment>
<name>T1PKW3_MUSDO</name>
<dbReference type="InterPro" id="IPR030228">
    <property type="entry name" value="Gpn3"/>
</dbReference>
<evidence type="ECO:0000256" key="8">
    <source>
        <dbReference type="SAM" id="MobiDB-lite"/>
    </source>
</evidence>
<reference evidence="10" key="2">
    <citation type="submission" date="2021-01" db="UniProtKB">
        <authorList>
            <consortium name="EnsemblMetazoa"/>
        </authorList>
    </citation>
    <scope>IDENTIFICATION</scope>
    <source>
        <strain evidence="10">Aabys</strain>
    </source>
</reference>
<dbReference type="VEuPathDB" id="VectorBase:MDOMA2_011018"/>
<dbReference type="OrthoDB" id="5839at2759"/>
<gene>
    <name evidence="12" type="primary">LOC101896348</name>
    <name evidence="10" type="synonym">101896348</name>
</gene>
<dbReference type="VEuPathDB" id="VectorBase:MDOA000994"/>
<evidence type="ECO:0000256" key="5">
    <source>
        <dbReference type="ARBA" id="ARBA00022801"/>
    </source>
</evidence>
<keyword evidence="4 7" id="KW-0547">Nucleotide-binding</keyword>
<keyword evidence="5 7" id="KW-0378">Hydrolase</keyword>
<evidence type="ECO:0000256" key="4">
    <source>
        <dbReference type="ARBA" id="ARBA00022741"/>
    </source>
</evidence>
<dbReference type="GO" id="GO:0003924">
    <property type="term" value="F:GTPase activity"/>
    <property type="evidence" value="ECO:0007669"/>
    <property type="project" value="TreeGrafter"/>
</dbReference>
<reference evidence="9" key="1">
    <citation type="submission" date="2012-08" db="EMBL/GenBank/DDBJ databases">
        <title>Transcriptome of adult Musca domestica launches a platform for comparative house fly gene expression and characterization of differential gene expression among resistant and susceptible house flies.</title>
        <authorList>
            <person name="Liu N."/>
            <person name="Zhang L."/>
            <person name="Li M."/>
            <person name="Reid W."/>
        </authorList>
    </citation>
    <scope>NUCLEOTIDE SEQUENCE</scope>
    <source>
        <strain evidence="9">ALHF</strain>
        <tissue evidence="9">Whole body</tissue>
    </source>
</reference>
<dbReference type="Pfam" id="PF03029">
    <property type="entry name" value="ATP_bind_1"/>
    <property type="match status" value="1"/>
</dbReference>
<comment type="similarity">
    <text evidence="2 7">Belongs to the GPN-loop GTPase family.</text>
</comment>
<evidence type="ECO:0000313" key="12">
    <source>
        <dbReference type="RefSeq" id="XP_005183647.1"/>
    </source>
</evidence>
<dbReference type="EMBL" id="KA648593">
    <property type="protein sequence ID" value="AFP63222.1"/>
    <property type="molecule type" value="mRNA"/>
</dbReference>
<evidence type="ECO:0000256" key="6">
    <source>
        <dbReference type="ARBA" id="ARBA00023134"/>
    </source>
</evidence>
<accession>T1PKW3</accession>
<proteinExistence type="evidence at transcript level"/>